<sequence>MAVAVIDNGVDASHPDLKGNVLPGKDFIDGDSDASPAAGDRHGTAMAGIIAGTDTAPTALTA</sequence>
<keyword evidence="4" id="KW-1185">Reference proteome</keyword>
<dbReference type="Pfam" id="PF00082">
    <property type="entry name" value="Peptidase_S8"/>
    <property type="match status" value="1"/>
</dbReference>
<dbReference type="SUPFAM" id="SSF52743">
    <property type="entry name" value="Subtilisin-like"/>
    <property type="match status" value="1"/>
</dbReference>
<evidence type="ECO:0000256" key="1">
    <source>
        <dbReference type="PROSITE-ProRule" id="PRU01240"/>
    </source>
</evidence>
<dbReference type="EMBL" id="JBIAWJ010000026">
    <property type="protein sequence ID" value="MFF4526550.1"/>
    <property type="molecule type" value="Genomic_DNA"/>
</dbReference>
<proteinExistence type="inferred from homology"/>
<dbReference type="PROSITE" id="PS51892">
    <property type="entry name" value="SUBTILASE"/>
    <property type="match status" value="1"/>
</dbReference>
<dbReference type="InterPro" id="IPR000209">
    <property type="entry name" value="Peptidase_S8/S53_dom"/>
</dbReference>
<evidence type="ECO:0000313" key="4">
    <source>
        <dbReference type="Proteomes" id="UP001602058"/>
    </source>
</evidence>
<dbReference type="RefSeq" id="WP_387892042.1">
    <property type="nucleotide sequence ID" value="NZ_JBIAWJ010000026.1"/>
</dbReference>
<protein>
    <submittedName>
        <fullName evidence="3">S8 family serine peptidase</fullName>
    </submittedName>
</protein>
<dbReference type="Gene3D" id="3.40.50.200">
    <property type="entry name" value="Peptidase S8/S53 domain"/>
    <property type="match status" value="1"/>
</dbReference>
<evidence type="ECO:0000259" key="2">
    <source>
        <dbReference type="Pfam" id="PF00082"/>
    </source>
</evidence>
<comment type="caution">
    <text evidence="1">Lacks conserved residue(s) required for the propagation of feature annotation.</text>
</comment>
<comment type="caution">
    <text evidence="3">The sequence shown here is derived from an EMBL/GenBank/DDBJ whole genome shotgun (WGS) entry which is preliminary data.</text>
</comment>
<organism evidence="3 4">
    <name type="scientific">Streptomyces bluensis</name>
    <dbReference type="NCBI Taxonomy" id="33897"/>
    <lineage>
        <taxon>Bacteria</taxon>
        <taxon>Bacillati</taxon>
        <taxon>Actinomycetota</taxon>
        <taxon>Actinomycetes</taxon>
        <taxon>Kitasatosporales</taxon>
        <taxon>Streptomycetaceae</taxon>
        <taxon>Streptomyces</taxon>
    </lineage>
</organism>
<feature type="domain" description="Peptidase S8/S53" evidence="2">
    <location>
        <begin position="2"/>
        <end position="55"/>
    </location>
</feature>
<dbReference type="InterPro" id="IPR036852">
    <property type="entry name" value="Peptidase_S8/S53_dom_sf"/>
</dbReference>
<evidence type="ECO:0000313" key="3">
    <source>
        <dbReference type="EMBL" id="MFF4526550.1"/>
    </source>
</evidence>
<accession>A0ABW6UWV0</accession>
<comment type="similarity">
    <text evidence="1">Belongs to the peptidase S8 family.</text>
</comment>
<reference evidence="3 4" key="1">
    <citation type="submission" date="2024-10" db="EMBL/GenBank/DDBJ databases">
        <title>The Natural Products Discovery Center: Release of the First 8490 Sequenced Strains for Exploring Actinobacteria Biosynthetic Diversity.</title>
        <authorList>
            <person name="Kalkreuter E."/>
            <person name="Kautsar S.A."/>
            <person name="Yang D."/>
            <person name="Bader C.D."/>
            <person name="Teijaro C.N."/>
            <person name="Fluegel L."/>
            <person name="Davis C.M."/>
            <person name="Simpson J.R."/>
            <person name="Lauterbach L."/>
            <person name="Steele A.D."/>
            <person name="Gui C."/>
            <person name="Meng S."/>
            <person name="Li G."/>
            <person name="Viehrig K."/>
            <person name="Ye F."/>
            <person name="Su P."/>
            <person name="Kiefer A.F."/>
            <person name="Nichols A."/>
            <person name="Cepeda A.J."/>
            <person name="Yan W."/>
            <person name="Fan B."/>
            <person name="Jiang Y."/>
            <person name="Adhikari A."/>
            <person name="Zheng C.-J."/>
            <person name="Schuster L."/>
            <person name="Cowan T.M."/>
            <person name="Smanski M.J."/>
            <person name="Chevrette M.G."/>
            <person name="De Carvalho L.P.S."/>
            <person name="Shen B."/>
        </authorList>
    </citation>
    <scope>NUCLEOTIDE SEQUENCE [LARGE SCALE GENOMIC DNA]</scope>
    <source>
        <strain evidence="3 4">NPDC001390</strain>
    </source>
</reference>
<dbReference type="Proteomes" id="UP001602058">
    <property type="component" value="Unassembled WGS sequence"/>
</dbReference>
<gene>
    <name evidence="3" type="ORF">ACFY1D_34730</name>
</gene>
<name>A0ABW6UWV0_9ACTN</name>